<gene>
    <name evidence="1" type="ORF">SAMN05192573_10782</name>
</gene>
<accession>A0A1G8A3I6</accession>
<sequence length="64" mass="6984">MIYMVMSTVTTTPSSMLSRSVQFLMSTLEAAKSSPFPPIPLSPGVLEMIENAISDYPLPYKGDN</sequence>
<dbReference type="AlphaFoldDB" id="A0A1G8A3I6"/>
<dbReference type="Proteomes" id="UP000199705">
    <property type="component" value="Unassembled WGS sequence"/>
</dbReference>
<organism evidence="1 2">
    <name type="scientific">Mucilaginibacter gossypii</name>
    <dbReference type="NCBI Taxonomy" id="551996"/>
    <lineage>
        <taxon>Bacteria</taxon>
        <taxon>Pseudomonadati</taxon>
        <taxon>Bacteroidota</taxon>
        <taxon>Sphingobacteriia</taxon>
        <taxon>Sphingobacteriales</taxon>
        <taxon>Sphingobacteriaceae</taxon>
        <taxon>Mucilaginibacter</taxon>
    </lineage>
</organism>
<evidence type="ECO:0000313" key="1">
    <source>
        <dbReference type="EMBL" id="SDH15502.1"/>
    </source>
</evidence>
<protein>
    <submittedName>
        <fullName evidence="1">Uncharacterized protein</fullName>
    </submittedName>
</protein>
<keyword evidence="2" id="KW-1185">Reference proteome</keyword>
<proteinExistence type="predicted"/>
<reference evidence="2" key="1">
    <citation type="submission" date="2016-10" db="EMBL/GenBank/DDBJ databases">
        <authorList>
            <person name="Varghese N."/>
            <person name="Submissions S."/>
        </authorList>
    </citation>
    <scope>NUCLEOTIDE SEQUENCE [LARGE SCALE GENOMIC DNA]</scope>
    <source>
        <strain evidence="2">Gh-67</strain>
    </source>
</reference>
<evidence type="ECO:0000313" key="2">
    <source>
        <dbReference type="Proteomes" id="UP000199705"/>
    </source>
</evidence>
<name>A0A1G8A3I6_9SPHI</name>
<dbReference type="EMBL" id="FNCG01000007">
    <property type="protein sequence ID" value="SDH15502.1"/>
    <property type="molecule type" value="Genomic_DNA"/>
</dbReference>